<dbReference type="AlphaFoldDB" id="A0A511R556"/>
<evidence type="ECO:0008006" key="4">
    <source>
        <dbReference type="Google" id="ProtNLM"/>
    </source>
</evidence>
<dbReference type="RefSeq" id="WP_119341575.1">
    <property type="nucleotide sequence ID" value="NZ_BJXL01000126.1"/>
</dbReference>
<feature type="signal peptide" evidence="1">
    <location>
        <begin position="1"/>
        <end position="20"/>
    </location>
</feature>
<accession>A0A511R556</accession>
<dbReference type="InterPro" id="IPR011044">
    <property type="entry name" value="Quino_amine_DH_bsu"/>
</dbReference>
<comment type="caution">
    <text evidence="2">The sequence shown here is derived from an EMBL/GenBank/DDBJ whole genome shotgun (WGS) entry which is preliminary data.</text>
</comment>
<reference evidence="2 3" key="1">
    <citation type="submission" date="2019-07" db="EMBL/GenBank/DDBJ databases">
        <title>Whole genome shotgun sequence of Meiothermus hypogaeus NBRC 106114.</title>
        <authorList>
            <person name="Hosoyama A."/>
            <person name="Uohara A."/>
            <person name="Ohji S."/>
            <person name="Ichikawa N."/>
        </authorList>
    </citation>
    <scope>NUCLEOTIDE SEQUENCE [LARGE SCALE GENOMIC DNA]</scope>
    <source>
        <strain evidence="2 3">NBRC 106114</strain>
    </source>
</reference>
<feature type="chain" id="PRO_5022104997" description="Lipoprotein" evidence="1">
    <location>
        <begin position="21"/>
        <end position="381"/>
    </location>
</feature>
<dbReference type="EMBL" id="BJXL01000126">
    <property type="protein sequence ID" value="GEM84744.1"/>
    <property type="molecule type" value="Genomic_DNA"/>
</dbReference>
<dbReference type="OrthoDB" id="24344at2"/>
<keyword evidence="1" id="KW-0732">Signal</keyword>
<sequence length="381" mass="40154">MRFVLFSLFALGLWGSVAVAGEGSHPGRLVIGDGKSGLVQVLDLEKGELVGRFTVPGPSSVYAAPGGQYAFAVHREQDRVSVVYSGLGLEDHGDHKDLVVQTPYIWATLHTGPKPTHFKSHGNQIVVYNDGDGTMAVFEVKKLGLLPEFREIATGAPDHGAPVALEQVVLAGSLNRGVVEVFTHGGRKVTQFEGCPRLHGQAVLGNTVAYGCADGVLLLEQRGSGFVARKLSNPAGTPERVRVGTLVSHPKYPFFIGNFGQGLARIDTQITPYPLPASPVLFGFDKDGLLAVLTADGKLHTLEASSGKVIKSLAVTPAITASGEGAVRPGIALGDGLAWVTLPASGEVLEIDLAELNIKRRFMVGGVPASLVWLAVEGVRH</sequence>
<evidence type="ECO:0000313" key="3">
    <source>
        <dbReference type="Proteomes" id="UP000321197"/>
    </source>
</evidence>
<proteinExistence type="predicted"/>
<dbReference type="SUPFAM" id="SSF50969">
    <property type="entry name" value="YVTN repeat-like/Quinoprotein amine dehydrogenase"/>
    <property type="match status" value="1"/>
</dbReference>
<dbReference type="Gene3D" id="2.130.10.10">
    <property type="entry name" value="YVTN repeat-like/Quinoprotein amine dehydrogenase"/>
    <property type="match status" value="1"/>
</dbReference>
<organism evidence="2 3">
    <name type="scientific">Meiothermus hypogaeus NBRC 106114</name>
    <dbReference type="NCBI Taxonomy" id="1227553"/>
    <lineage>
        <taxon>Bacteria</taxon>
        <taxon>Thermotogati</taxon>
        <taxon>Deinococcota</taxon>
        <taxon>Deinococci</taxon>
        <taxon>Thermales</taxon>
        <taxon>Thermaceae</taxon>
        <taxon>Meiothermus</taxon>
    </lineage>
</organism>
<dbReference type="Proteomes" id="UP000321197">
    <property type="component" value="Unassembled WGS sequence"/>
</dbReference>
<dbReference type="InterPro" id="IPR015943">
    <property type="entry name" value="WD40/YVTN_repeat-like_dom_sf"/>
</dbReference>
<name>A0A511R556_9DEIN</name>
<protein>
    <recommendedName>
        <fullName evidence="4">Lipoprotein</fullName>
    </recommendedName>
</protein>
<evidence type="ECO:0000256" key="1">
    <source>
        <dbReference type="SAM" id="SignalP"/>
    </source>
</evidence>
<gene>
    <name evidence="2" type="ORF">MHY01S_29100</name>
</gene>
<evidence type="ECO:0000313" key="2">
    <source>
        <dbReference type="EMBL" id="GEM84744.1"/>
    </source>
</evidence>